<name>A0ABP8QI02_9BACT</name>
<organism evidence="2 3">
    <name type="scientific">Hymenobacter ginsengisoli</name>
    <dbReference type="NCBI Taxonomy" id="1051626"/>
    <lineage>
        <taxon>Bacteria</taxon>
        <taxon>Pseudomonadati</taxon>
        <taxon>Bacteroidota</taxon>
        <taxon>Cytophagia</taxon>
        <taxon>Cytophagales</taxon>
        <taxon>Hymenobacteraceae</taxon>
        <taxon>Hymenobacter</taxon>
    </lineage>
</organism>
<reference evidence="3" key="1">
    <citation type="journal article" date="2019" name="Int. J. Syst. Evol. Microbiol.">
        <title>The Global Catalogue of Microorganisms (GCM) 10K type strain sequencing project: providing services to taxonomists for standard genome sequencing and annotation.</title>
        <authorList>
            <consortium name="The Broad Institute Genomics Platform"/>
            <consortium name="The Broad Institute Genome Sequencing Center for Infectious Disease"/>
            <person name="Wu L."/>
            <person name="Ma J."/>
        </authorList>
    </citation>
    <scope>NUCLEOTIDE SEQUENCE [LARGE SCALE GENOMIC DNA]</scope>
    <source>
        <strain evidence="3">JCM 17841</strain>
    </source>
</reference>
<evidence type="ECO:0000313" key="2">
    <source>
        <dbReference type="EMBL" id="GAA4503409.1"/>
    </source>
</evidence>
<dbReference type="Proteomes" id="UP001501243">
    <property type="component" value="Unassembled WGS sequence"/>
</dbReference>
<keyword evidence="1" id="KW-0732">Signal</keyword>
<dbReference type="EMBL" id="BAABGQ010000006">
    <property type="protein sequence ID" value="GAA4503409.1"/>
    <property type="molecule type" value="Genomic_DNA"/>
</dbReference>
<evidence type="ECO:0000313" key="3">
    <source>
        <dbReference type="Proteomes" id="UP001501243"/>
    </source>
</evidence>
<evidence type="ECO:0000256" key="1">
    <source>
        <dbReference type="SAM" id="SignalP"/>
    </source>
</evidence>
<accession>A0ABP8QI02</accession>
<proteinExistence type="predicted"/>
<keyword evidence="3" id="KW-1185">Reference proteome</keyword>
<dbReference type="RefSeq" id="WP_208129805.1">
    <property type="nucleotide sequence ID" value="NZ_BAABGQ010000006.1"/>
</dbReference>
<comment type="caution">
    <text evidence="2">The sequence shown here is derived from an EMBL/GenBank/DDBJ whole genome shotgun (WGS) entry which is preliminary data.</text>
</comment>
<feature type="chain" id="PRO_5046571229" description="Secretion system C-terminal sorting domain-containing protein" evidence="1">
    <location>
        <begin position="21"/>
        <end position="136"/>
    </location>
</feature>
<evidence type="ECO:0008006" key="4">
    <source>
        <dbReference type="Google" id="ProtNLM"/>
    </source>
</evidence>
<sequence length="136" mass="13729">MKSVLTLVAGMVLAPLGLLAQTTPPASPAAATAAPAAAPGTAAPIALAPVTPAPDPNALKIKADQNPIAHTLTVRCDAPGPTRFEINDKEGHPVLTKTVMVGTTPTVMRVGALPAGPYVVRCTAGEKKGTKLIQLQ</sequence>
<feature type="signal peptide" evidence="1">
    <location>
        <begin position="1"/>
        <end position="20"/>
    </location>
</feature>
<protein>
    <recommendedName>
        <fullName evidence="4">Secretion system C-terminal sorting domain-containing protein</fullName>
    </recommendedName>
</protein>
<gene>
    <name evidence="2" type="ORF">GCM10023172_28170</name>
</gene>